<evidence type="ECO:0000259" key="9">
    <source>
        <dbReference type="PROSITE" id="PS51085"/>
    </source>
</evidence>
<dbReference type="InterPro" id="IPR017927">
    <property type="entry name" value="FAD-bd_FR_type"/>
</dbReference>
<evidence type="ECO:0000259" key="10">
    <source>
        <dbReference type="PROSITE" id="PS51384"/>
    </source>
</evidence>
<dbReference type="Pfam" id="PF00111">
    <property type="entry name" value="Fer2"/>
    <property type="match status" value="1"/>
</dbReference>
<name>A0A7Y0DWY3_9PROT</name>
<dbReference type="InterPro" id="IPR039261">
    <property type="entry name" value="FNR_nucleotide-bd"/>
</dbReference>
<dbReference type="Gene3D" id="2.40.30.10">
    <property type="entry name" value="Translation factors"/>
    <property type="match status" value="1"/>
</dbReference>
<dbReference type="Gene3D" id="3.40.50.80">
    <property type="entry name" value="Nucleotide-binding domain of ferredoxin-NADP reductase (FNR) module"/>
    <property type="match status" value="1"/>
</dbReference>
<keyword evidence="12" id="KW-1185">Reference proteome</keyword>
<comment type="cofactor">
    <cofactor evidence="1">
        <name>FMN</name>
        <dbReference type="ChEBI" id="CHEBI:58210"/>
    </cofactor>
</comment>
<dbReference type="CDD" id="cd06185">
    <property type="entry name" value="PDR_like"/>
    <property type="match status" value="1"/>
</dbReference>
<dbReference type="GO" id="GO:0051537">
    <property type="term" value="F:2 iron, 2 sulfur cluster binding"/>
    <property type="evidence" value="ECO:0007669"/>
    <property type="project" value="UniProtKB-KW"/>
</dbReference>
<dbReference type="PROSITE" id="PS51085">
    <property type="entry name" value="2FE2S_FER_2"/>
    <property type="match status" value="1"/>
</dbReference>
<evidence type="ECO:0000256" key="5">
    <source>
        <dbReference type="ARBA" id="ARBA00022723"/>
    </source>
</evidence>
<sequence>MSAPTFATRLTKIDVLSDEVSSFTFEALDGAPFAACKPGDHVDVHLAGDMQRQYSLWQWDPAGRWGSVAVKREDAGRGGSKAMHALKEGDSVTLTGPRSNFPLHDEAAHSILLAGGIGATPIHAMAAHLKAQGKPVDVYYLVRGKTHSAFQPAFEALGLGAALHCHYDDTDGLFDLDAMLAAAPAGTHLYVCGPEPLLQAAIAAGEKHLPHNAIHFERFSADPSAKEGENHAFELVLQQSGKTLQVPADRSILDALAAAKIPADYSCSEGICGACITDVLEGEIDHRDSVLTDEERADGDIMCLCVSRAKGKRLVIDL</sequence>
<dbReference type="InterPro" id="IPR054582">
    <property type="entry name" value="DmmA-like_N"/>
</dbReference>
<evidence type="ECO:0000256" key="2">
    <source>
        <dbReference type="ARBA" id="ARBA00022630"/>
    </source>
</evidence>
<dbReference type="PROSITE" id="PS00197">
    <property type="entry name" value="2FE2S_FER_1"/>
    <property type="match status" value="1"/>
</dbReference>
<dbReference type="SUPFAM" id="SSF63380">
    <property type="entry name" value="Riboflavin synthase domain-like"/>
    <property type="match status" value="1"/>
</dbReference>
<dbReference type="EMBL" id="JABBNT010000001">
    <property type="protein sequence ID" value="NMM43122.1"/>
    <property type="molecule type" value="Genomic_DNA"/>
</dbReference>
<dbReference type="InterPro" id="IPR001041">
    <property type="entry name" value="2Fe-2S_ferredoxin-type"/>
</dbReference>
<dbReference type="SUPFAM" id="SSF54292">
    <property type="entry name" value="2Fe-2S ferredoxin-like"/>
    <property type="match status" value="1"/>
</dbReference>
<keyword evidence="5" id="KW-0479">Metal-binding</keyword>
<dbReference type="GO" id="GO:0046872">
    <property type="term" value="F:metal ion binding"/>
    <property type="evidence" value="ECO:0007669"/>
    <property type="project" value="UniProtKB-KW"/>
</dbReference>
<gene>
    <name evidence="11" type="ORF">HH303_01445</name>
</gene>
<evidence type="ECO:0000256" key="4">
    <source>
        <dbReference type="ARBA" id="ARBA00022714"/>
    </source>
</evidence>
<proteinExistence type="predicted"/>
<dbReference type="InterPro" id="IPR006058">
    <property type="entry name" value="2Fe2S_fd_BS"/>
</dbReference>
<dbReference type="AlphaFoldDB" id="A0A7Y0DWY3"/>
<evidence type="ECO:0000313" key="11">
    <source>
        <dbReference type="EMBL" id="NMM43122.1"/>
    </source>
</evidence>
<dbReference type="InterPro" id="IPR017938">
    <property type="entry name" value="Riboflavin_synthase-like_b-brl"/>
</dbReference>
<keyword evidence="2" id="KW-0285">Flavoprotein</keyword>
<dbReference type="Gene3D" id="3.10.20.30">
    <property type="match status" value="1"/>
</dbReference>
<reference evidence="11 12" key="1">
    <citation type="submission" date="2020-04" db="EMBL/GenBank/DDBJ databases">
        <title>Rhodospirillaceae bacterium KN72 isolated from deep sea.</title>
        <authorList>
            <person name="Zhang D.-C."/>
        </authorList>
    </citation>
    <scope>NUCLEOTIDE SEQUENCE [LARGE SCALE GENOMIC DNA]</scope>
    <source>
        <strain evidence="11 12">KN72</strain>
    </source>
</reference>
<dbReference type="PANTHER" id="PTHR47354:SF1">
    <property type="entry name" value="CARNITINE MONOOXYGENASE REDUCTASE SUBUNIT"/>
    <property type="match status" value="1"/>
</dbReference>
<accession>A0A7Y0DWY3</accession>
<keyword evidence="3" id="KW-0288">FMN</keyword>
<evidence type="ECO:0000256" key="7">
    <source>
        <dbReference type="ARBA" id="ARBA00023004"/>
    </source>
</evidence>
<dbReference type="PANTHER" id="PTHR47354">
    <property type="entry name" value="NADH OXIDOREDUCTASE HCR"/>
    <property type="match status" value="1"/>
</dbReference>
<protein>
    <submittedName>
        <fullName evidence="11">Oxidoreductase</fullName>
    </submittedName>
</protein>
<dbReference type="InterPro" id="IPR050415">
    <property type="entry name" value="MRET"/>
</dbReference>
<feature type="domain" description="FAD-binding FR-type" evidence="10">
    <location>
        <begin position="3"/>
        <end position="104"/>
    </location>
</feature>
<keyword evidence="8" id="KW-0411">Iron-sulfur</keyword>
<evidence type="ECO:0000256" key="8">
    <source>
        <dbReference type="ARBA" id="ARBA00023014"/>
    </source>
</evidence>
<evidence type="ECO:0000256" key="3">
    <source>
        <dbReference type="ARBA" id="ARBA00022643"/>
    </source>
</evidence>
<feature type="domain" description="2Fe-2S ferredoxin-type" evidence="9">
    <location>
        <begin position="231"/>
        <end position="318"/>
    </location>
</feature>
<evidence type="ECO:0000256" key="6">
    <source>
        <dbReference type="ARBA" id="ARBA00023002"/>
    </source>
</evidence>
<keyword evidence="7" id="KW-0408">Iron</keyword>
<dbReference type="Proteomes" id="UP000539372">
    <property type="component" value="Unassembled WGS sequence"/>
</dbReference>
<keyword evidence="6" id="KW-0560">Oxidoreductase</keyword>
<evidence type="ECO:0000313" key="12">
    <source>
        <dbReference type="Proteomes" id="UP000539372"/>
    </source>
</evidence>
<dbReference type="InterPro" id="IPR036010">
    <property type="entry name" value="2Fe-2S_ferredoxin-like_sf"/>
</dbReference>
<keyword evidence="4" id="KW-0001">2Fe-2S</keyword>
<dbReference type="SUPFAM" id="SSF52343">
    <property type="entry name" value="Ferredoxin reductase-like, C-terminal NADP-linked domain"/>
    <property type="match status" value="1"/>
</dbReference>
<dbReference type="Pfam" id="PF22290">
    <property type="entry name" value="DmmA-like_N"/>
    <property type="match status" value="1"/>
</dbReference>
<evidence type="ECO:0000256" key="1">
    <source>
        <dbReference type="ARBA" id="ARBA00001917"/>
    </source>
</evidence>
<dbReference type="CDD" id="cd00207">
    <property type="entry name" value="fer2"/>
    <property type="match status" value="1"/>
</dbReference>
<organism evidence="11 12">
    <name type="scientific">Pacificispira spongiicola</name>
    <dbReference type="NCBI Taxonomy" id="2729598"/>
    <lineage>
        <taxon>Bacteria</taxon>
        <taxon>Pseudomonadati</taxon>
        <taxon>Pseudomonadota</taxon>
        <taxon>Alphaproteobacteria</taxon>
        <taxon>Rhodospirillales</taxon>
        <taxon>Rhodospirillaceae</taxon>
        <taxon>Pacificispira</taxon>
    </lineage>
</organism>
<dbReference type="PRINTS" id="PR00409">
    <property type="entry name" value="PHDIOXRDTASE"/>
</dbReference>
<comment type="caution">
    <text evidence="11">The sequence shown here is derived from an EMBL/GenBank/DDBJ whole genome shotgun (WGS) entry which is preliminary data.</text>
</comment>
<dbReference type="RefSeq" id="WP_169623423.1">
    <property type="nucleotide sequence ID" value="NZ_JABBNT010000001.1"/>
</dbReference>
<dbReference type="InterPro" id="IPR012675">
    <property type="entry name" value="Beta-grasp_dom_sf"/>
</dbReference>
<dbReference type="PROSITE" id="PS51384">
    <property type="entry name" value="FAD_FR"/>
    <property type="match status" value="1"/>
</dbReference>
<dbReference type="GO" id="GO:0016491">
    <property type="term" value="F:oxidoreductase activity"/>
    <property type="evidence" value="ECO:0007669"/>
    <property type="project" value="UniProtKB-KW"/>
</dbReference>